<gene>
    <name evidence="7" type="ORF">Strain138_000555</name>
    <name evidence="8" type="ORF">Strain318_000555</name>
</gene>
<keyword evidence="9" id="KW-1185">Reference proteome</keyword>
<dbReference type="KEGG" id="pspc:Strain318_000555"/>
<keyword evidence="3" id="KW-0731">Sigma factor</keyword>
<accession>A0AA49JSU7</accession>
<evidence type="ECO:0000256" key="2">
    <source>
        <dbReference type="ARBA" id="ARBA00023015"/>
    </source>
</evidence>
<dbReference type="Gene3D" id="1.10.10.10">
    <property type="entry name" value="Winged helix-like DNA-binding domain superfamily/Winged helix DNA-binding domain"/>
    <property type="match status" value="1"/>
</dbReference>
<dbReference type="EMBL" id="CP130612">
    <property type="protein sequence ID" value="WKW11314.1"/>
    <property type="molecule type" value="Genomic_DNA"/>
</dbReference>
<proteinExistence type="inferred from homology"/>
<organism evidence="8 9">
    <name type="scientific">Pseudogemmatithrix spongiicola</name>
    <dbReference type="NCBI Taxonomy" id="3062599"/>
    <lineage>
        <taxon>Bacteria</taxon>
        <taxon>Pseudomonadati</taxon>
        <taxon>Gemmatimonadota</taxon>
        <taxon>Gemmatimonadia</taxon>
        <taxon>Gemmatimonadales</taxon>
        <taxon>Gemmatimonadaceae</taxon>
        <taxon>Pseudogemmatithrix</taxon>
    </lineage>
</organism>
<evidence type="ECO:0000313" key="7">
    <source>
        <dbReference type="EMBL" id="WKW11314.1"/>
    </source>
</evidence>
<evidence type="ECO:0000313" key="8">
    <source>
        <dbReference type="EMBL" id="WKW14224.1"/>
    </source>
</evidence>
<dbReference type="PANTHER" id="PTHR43133:SF46">
    <property type="entry name" value="RNA POLYMERASE SIGMA-70 FACTOR ECF SUBFAMILY"/>
    <property type="match status" value="1"/>
</dbReference>
<sequence length="180" mass="20283">MTDAQLIADILRGDALAERKLYDAHVDRIYRLAWRMSGDETLARDFTQDTFIRAFDKLGDFRGDSSLATWLHAIATSVILNGLKKVRRIHGREIGGDEMPDAIIPTREAEPDLKLRLRRAIDGLPDGYRTVFVMHDVEGYTHEEIASALGIQPGTSKAQLHRARARLRDELADFAGEWAV</sequence>
<reference evidence="8" key="1">
    <citation type="submission" date="2023-07" db="EMBL/GenBank/DDBJ databases">
        <authorList>
            <person name="Haufschild T."/>
            <person name="Kallscheuer N."/>
            <person name="Hammer J."/>
            <person name="Kohn T."/>
            <person name="Kabuu M."/>
            <person name="Jogler M."/>
            <person name="Wohfarth N."/>
            <person name="Heuer A."/>
            <person name="Rohde M."/>
            <person name="van Teeseling M.C.F."/>
            <person name="Jogler C."/>
        </authorList>
    </citation>
    <scope>NUCLEOTIDE SEQUENCE</scope>
    <source>
        <strain evidence="7">Strain 138</strain>
        <strain evidence="8">Strain 318</strain>
    </source>
</reference>
<dbReference type="GO" id="GO:0016987">
    <property type="term" value="F:sigma factor activity"/>
    <property type="evidence" value="ECO:0007669"/>
    <property type="project" value="UniProtKB-KW"/>
</dbReference>
<dbReference type="InterPro" id="IPR039425">
    <property type="entry name" value="RNA_pol_sigma-70-like"/>
</dbReference>
<evidence type="ECO:0000256" key="4">
    <source>
        <dbReference type="ARBA" id="ARBA00023163"/>
    </source>
</evidence>
<keyword evidence="4" id="KW-0804">Transcription</keyword>
<accession>A0AA49JYI2</accession>
<dbReference type="InterPro" id="IPR036388">
    <property type="entry name" value="WH-like_DNA-bd_sf"/>
</dbReference>
<dbReference type="Pfam" id="PF08281">
    <property type="entry name" value="Sigma70_r4_2"/>
    <property type="match status" value="1"/>
</dbReference>
<dbReference type="SUPFAM" id="SSF88659">
    <property type="entry name" value="Sigma3 and sigma4 domains of RNA polymerase sigma factors"/>
    <property type="match status" value="1"/>
</dbReference>
<comment type="similarity">
    <text evidence="1">Belongs to the sigma-70 factor family. ECF subfamily.</text>
</comment>
<dbReference type="CDD" id="cd06171">
    <property type="entry name" value="Sigma70_r4"/>
    <property type="match status" value="1"/>
</dbReference>
<feature type="domain" description="RNA polymerase sigma-70 region 2" evidence="5">
    <location>
        <begin position="21"/>
        <end position="88"/>
    </location>
</feature>
<name>A0AA49JYI2_9BACT</name>
<dbReference type="InterPro" id="IPR013324">
    <property type="entry name" value="RNA_pol_sigma_r3/r4-like"/>
</dbReference>
<evidence type="ECO:0000259" key="5">
    <source>
        <dbReference type="Pfam" id="PF04542"/>
    </source>
</evidence>
<dbReference type="InterPro" id="IPR013325">
    <property type="entry name" value="RNA_pol_sigma_r2"/>
</dbReference>
<dbReference type="EMBL" id="CP130613">
    <property type="protein sequence ID" value="WKW14224.1"/>
    <property type="molecule type" value="Genomic_DNA"/>
</dbReference>
<dbReference type="NCBIfam" id="TIGR02937">
    <property type="entry name" value="sigma70-ECF"/>
    <property type="match status" value="1"/>
</dbReference>
<dbReference type="AlphaFoldDB" id="A0AA49JYI2"/>
<dbReference type="SUPFAM" id="SSF88946">
    <property type="entry name" value="Sigma2 domain of RNA polymerase sigma factors"/>
    <property type="match status" value="1"/>
</dbReference>
<dbReference type="RefSeq" id="WP_367887013.1">
    <property type="nucleotide sequence ID" value="NZ_CP130612.1"/>
</dbReference>
<evidence type="ECO:0000313" key="9">
    <source>
        <dbReference type="Proteomes" id="UP001229955"/>
    </source>
</evidence>
<evidence type="ECO:0000256" key="1">
    <source>
        <dbReference type="ARBA" id="ARBA00010641"/>
    </source>
</evidence>
<dbReference type="GO" id="GO:0003677">
    <property type="term" value="F:DNA binding"/>
    <property type="evidence" value="ECO:0007669"/>
    <property type="project" value="InterPro"/>
</dbReference>
<protein>
    <submittedName>
        <fullName evidence="8">RNA polymerase sigma factor</fullName>
    </submittedName>
</protein>
<feature type="domain" description="RNA polymerase sigma factor 70 region 4 type 2" evidence="6">
    <location>
        <begin position="115"/>
        <end position="167"/>
    </location>
</feature>
<dbReference type="Proteomes" id="UP001229955">
    <property type="component" value="Chromosome"/>
</dbReference>
<evidence type="ECO:0000259" key="6">
    <source>
        <dbReference type="Pfam" id="PF08281"/>
    </source>
</evidence>
<dbReference type="InterPro" id="IPR014284">
    <property type="entry name" value="RNA_pol_sigma-70_dom"/>
</dbReference>
<dbReference type="GO" id="GO:0006352">
    <property type="term" value="P:DNA-templated transcription initiation"/>
    <property type="evidence" value="ECO:0007669"/>
    <property type="project" value="InterPro"/>
</dbReference>
<dbReference type="InterPro" id="IPR013249">
    <property type="entry name" value="RNA_pol_sigma70_r4_t2"/>
</dbReference>
<dbReference type="InterPro" id="IPR007627">
    <property type="entry name" value="RNA_pol_sigma70_r2"/>
</dbReference>
<evidence type="ECO:0000256" key="3">
    <source>
        <dbReference type="ARBA" id="ARBA00023082"/>
    </source>
</evidence>
<dbReference type="Pfam" id="PF04542">
    <property type="entry name" value="Sigma70_r2"/>
    <property type="match status" value="1"/>
</dbReference>
<dbReference type="PANTHER" id="PTHR43133">
    <property type="entry name" value="RNA POLYMERASE ECF-TYPE SIGMA FACTO"/>
    <property type="match status" value="1"/>
</dbReference>
<dbReference type="Gene3D" id="1.10.1740.10">
    <property type="match status" value="1"/>
</dbReference>
<keyword evidence="2" id="KW-0805">Transcription regulation</keyword>